<dbReference type="Pfam" id="PF00814">
    <property type="entry name" value="TsaD"/>
    <property type="match status" value="1"/>
</dbReference>
<gene>
    <name evidence="2" type="primary">tsaB</name>
    <name evidence="2" type="ORF">NNJEOMEG_00714</name>
</gene>
<feature type="domain" description="Gcp-like" evidence="1">
    <location>
        <begin position="39"/>
        <end position="126"/>
    </location>
</feature>
<organism evidence="2 3">
    <name type="scientific">Fundidesulfovibrio magnetotacticus</name>
    <dbReference type="NCBI Taxonomy" id="2730080"/>
    <lineage>
        <taxon>Bacteria</taxon>
        <taxon>Pseudomonadati</taxon>
        <taxon>Thermodesulfobacteriota</taxon>
        <taxon>Desulfovibrionia</taxon>
        <taxon>Desulfovibrionales</taxon>
        <taxon>Desulfovibrionaceae</taxon>
        <taxon>Fundidesulfovibrio</taxon>
    </lineage>
</organism>
<name>A0A6V8LSV8_9BACT</name>
<comment type="caution">
    <text evidence="2">The sequence shown here is derived from an EMBL/GenBank/DDBJ whole genome shotgun (WGS) entry which is preliminary data.</text>
</comment>
<dbReference type="InterPro" id="IPR022496">
    <property type="entry name" value="T6A_TsaB"/>
</dbReference>
<evidence type="ECO:0000313" key="3">
    <source>
        <dbReference type="Proteomes" id="UP000494245"/>
    </source>
</evidence>
<dbReference type="AlphaFoldDB" id="A0A6V8LSV8"/>
<dbReference type="InterPro" id="IPR000905">
    <property type="entry name" value="Gcp-like_dom"/>
</dbReference>
<dbReference type="Gene3D" id="3.30.420.40">
    <property type="match status" value="2"/>
</dbReference>
<dbReference type="InterPro" id="IPR043129">
    <property type="entry name" value="ATPase_NBD"/>
</dbReference>
<protein>
    <submittedName>
        <fullName evidence="2">tRNA threonylcarbamoyladenosine biosynthesis protein TsaB</fullName>
    </submittedName>
</protein>
<keyword evidence="3" id="KW-1185">Reference proteome</keyword>
<sequence length="254" mass="26701">MQILLAGPGDAPARFSGGLFDPSGFDILEFHEERCPGRMNELLAPAAMELLDRRSGATLQGVACVRGPGSFTGVRLGLAFATGLCLARTLPMAGLDHLPLLALRAPRGYGEVHVVTHSRTGQVYHQAFGPGALPYSTPEDMDAARARHLAAHAVSRSGKGRVALLGTGLARNPEAFADIAGTVLLEQQAPTPQALLRAALAARYDGPPVDALYLRGSDAEENLATIGAQRGLTPLQAQSRLDKAQRDGTPVWSA</sequence>
<reference evidence="2 3" key="2">
    <citation type="submission" date="2020-05" db="EMBL/GenBank/DDBJ databases">
        <title>Draft genome sequence of Desulfovibrio sp. strainFSS-1.</title>
        <authorList>
            <person name="Shimoshige H."/>
            <person name="Kobayashi H."/>
            <person name="Maekawa T."/>
        </authorList>
    </citation>
    <scope>NUCLEOTIDE SEQUENCE [LARGE SCALE GENOMIC DNA]</scope>
    <source>
        <strain evidence="2 3">SIID29052-01</strain>
    </source>
</reference>
<dbReference type="SUPFAM" id="SSF53067">
    <property type="entry name" value="Actin-like ATPase domain"/>
    <property type="match status" value="1"/>
</dbReference>
<dbReference type="NCBIfam" id="TIGR03725">
    <property type="entry name" value="T6A_YeaZ"/>
    <property type="match status" value="1"/>
</dbReference>
<dbReference type="GO" id="GO:0002949">
    <property type="term" value="P:tRNA threonylcarbamoyladenosine modification"/>
    <property type="evidence" value="ECO:0007669"/>
    <property type="project" value="InterPro"/>
</dbReference>
<accession>A0A6V8LSV8</accession>
<reference evidence="2 3" key="1">
    <citation type="submission" date="2020-04" db="EMBL/GenBank/DDBJ databases">
        <authorList>
            <consortium name="Desulfovibrio sp. FSS-1 genome sequencing consortium"/>
            <person name="Shimoshige H."/>
            <person name="Kobayashi H."/>
            <person name="Maekawa T."/>
        </authorList>
    </citation>
    <scope>NUCLEOTIDE SEQUENCE [LARGE SCALE GENOMIC DNA]</scope>
    <source>
        <strain evidence="2 3">SIID29052-01</strain>
    </source>
</reference>
<evidence type="ECO:0000313" key="2">
    <source>
        <dbReference type="EMBL" id="GFK92886.1"/>
    </source>
</evidence>
<dbReference type="Proteomes" id="UP000494245">
    <property type="component" value="Unassembled WGS sequence"/>
</dbReference>
<proteinExistence type="predicted"/>
<evidence type="ECO:0000259" key="1">
    <source>
        <dbReference type="Pfam" id="PF00814"/>
    </source>
</evidence>
<dbReference type="EMBL" id="BLTE01000002">
    <property type="protein sequence ID" value="GFK92886.1"/>
    <property type="molecule type" value="Genomic_DNA"/>
</dbReference>